<dbReference type="SUPFAM" id="SSF51658">
    <property type="entry name" value="Xylose isomerase-like"/>
    <property type="match status" value="1"/>
</dbReference>
<sequence>MFAALDGGFRGESKTDDLPWSEKSLARDQSVFAAEGMTVVAIEDTVPMDRVRLGLPGRDEDIAAVVQQIEAMGNLGIGVLCYNWMPISSWSRTASGIPSRGGALVTGFRLADAEALAEVEHPETSTEAMWDALGYFLQAVVPVAERNGVKLGMHPDDPPLPRLRGVPRIMGSADAYRRLLALYDSPANGVTFCQGNFALMDIDGPALIREFGKRIQFVHFRNVRGAAADFVEIFHDDDGVFDMAECMRAYESIGFEGPLRPDHVPTMAGESNERPGYETLGRLFALGYIRGLQHAISPR</sequence>
<accession>A0A5M3XNP2</accession>
<reference evidence="12 13" key="1">
    <citation type="submission" date="2019-10" db="EMBL/GenBank/DDBJ databases">
        <title>Whole genome shotgun sequence of Acrocarpospora pleiomorpha NBRC 16267.</title>
        <authorList>
            <person name="Ichikawa N."/>
            <person name="Kimura A."/>
            <person name="Kitahashi Y."/>
            <person name="Komaki H."/>
            <person name="Oguchi A."/>
        </authorList>
    </citation>
    <scope>NUCLEOTIDE SEQUENCE [LARGE SCALE GENOMIC DNA]</scope>
    <source>
        <strain evidence="12 13">NBRC 16267</strain>
    </source>
</reference>
<evidence type="ECO:0000256" key="8">
    <source>
        <dbReference type="ARBA" id="ARBA00023004"/>
    </source>
</evidence>
<keyword evidence="8" id="KW-0408">Iron</keyword>
<comment type="caution">
    <text evidence="12">The sequence shown here is derived from an EMBL/GenBank/DDBJ whole genome shotgun (WGS) entry which is preliminary data.</text>
</comment>
<dbReference type="InterPro" id="IPR036237">
    <property type="entry name" value="Xyl_isomerase-like_sf"/>
</dbReference>
<dbReference type="InterPro" id="IPR004628">
    <property type="entry name" value="Man_deHydtase"/>
</dbReference>
<dbReference type="UniPathway" id="UPA00246"/>
<dbReference type="GO" id="GO:0008927">
    <property type="term" value="F:mannonate dehydratase activity"/>
    <property type="evidence" value="ECO:0007669"/>
    <property type="project" value="UniProtKB-EC"/>
</dbReference>
<dbReference type="Gene3D" id="3.20.20.150">
    <property type="entry name" value="Divalent-metal-dependent TIM barrel enzymes"/>
    <property type="match status" value="1"/>
</dbReference>
<evidence type="ECO:0000256" key="5">
    <source>
        <dbReference type="ARBA" id="ARBA00004892"/>
    </source>
</evidence>
<comment type="similarity">
    <text evidence="6">Belongs to the mannonate dehydratase family.</text>
</comment>
<keyword evidence="10" id="KW-0456">Lyase</keyword>
<comment type="pathway">
    <text evidence="5">Carbohydrate metabolism; pentose and glucuronate interconversion.</text>
</comment>
<dbReference type="EC" id="4.2.1.8" evidence="7"/>
<keyword evidence="9" id="KW-0464">Manganese</keyword>
<dbReference type="PANTHER" id="PTHR30387:SF2">
    <property type="entry name" value="MANNONATE DEHYDRATASE"/>
    <property type="match status" value="1"/>
</dbReference>
<evidence type="ECO:0000256" key="6">
    <source>
        <dbReference type="ARBA" id="ARBA00007389"/>
    </source>
</evidence>
<evidence type="ECO:0000256" key="4">
    <source>
        <dbReference type="ARBA" id="ARBA00002713"/>
    </source>
</evidence>
<organism evidence="12 13">
    <name type="scientific">Acrocarpospora pleiomorpha</name>
    <dbReference type="NCBI Taxonomy" id="90975"/>
    <lineage>
        <taxon>Bacteria</taxon>
        <taxon>Bacillati</taxon>
        <taxon>Actinomycetota</taxon>
        <taxon>Actinomycetes</taxon>
        <taxon>Streptosporangiales</taxon>
        <taxon>Streptosporangiaceae</taxon>
        <taxon>Acrocarpospora</taxon>
    </lineage>
</organism>
<dbReference type="AlphaFoldDB" id="A0A5M3XNP2"/>
<evidence type="ECO:0000313" key="12">
    <source>
        <dbReference type="EMBL" id="GES22582.1"/>
    </source>
</evidence>
<evidence type="ECO:0000256" key="1">
    <source>
        <dbReference type="ARBA" id="ARBA00001794"/>
    </source>
</evidence>
<comment type="cofactor">
    <cofactor evidence="2">
        <name>Mn(2+)</name>
        <dbReference type="ChEBI" id="CHEBI:29035"/>
    </cofactor>
</comment>
<dbReference type="Proteomes" id="UP000377595">
    <property type="component" value="Unassembled WGS sequence"/>
</dbReference>
<evidence type="ECO:0000256" key="2">
    <source>
        <dbReference type="ARBA" id="ARBA00001936"/>
    </source>
</evidence>
<evidence type="ECO:0000256" key="9">
    <source>
        <dbReference type="ARBA" id="ARBA00023211"/>
    </source>
</evidence>
<evidence type="ECO:0000256" key="10">
    <source>
        <dbReference type="ARBA" id="ARBA00023239"/>
    </source>
</evidence>
<dbReference type="GO" id="GO:0042840">
    <property type="term" value="P:D-glucuronate catabolic process"/>
    <property type="evidence" value="ECO:0007669"/>
    <property type="project" value="TreeGrafter"/>
</dbReference>
<evidence type="ECO:0000256" key="11">
    <source>
        <dbReference type="SAM" id="MobiDB-lite"/>
    </source>
</evidence>
<comment type="function">
    <text evidence="4">Catalyzes the dehydration of D-mannonate.</text>
</comment>
<dbReference type="GO" id="GO:0008198">
    <property type="term" value="F:ferrous iron binding"/>
    <property type="evidence" value="ECO:0007669"/>
    <property type="project" value="TreeGrafter"/>
</dbReference>
<gene>
    <name evidence="12" type="primary">uxuA</name>
    <name evidence="12" type="ORF">Aple_054800</name>
</gene>
<name>A0A5M3XNP2_9ACTN</name>
<dbReference type="PANTHER" id="PTHR30387">
    <property type="entry name" value="MANNONATE DEHYDRATASE"/>
    <property type="match status" value="1"/>
</dbReference>
<evidence type="ECO:0000313" key="13">
    <source>
        <dbReference type="Proteomes" id="UP000377595"/>
    </source>
</evidence>
<dbReference type="EMBL" id="BLAF01000032">
    <property type="protein sequence ID" value="GES22582.1"/>
    <property type="molecule type" value="Genomic_DNA"/>
</dbReference>
<protein>
    <recommendedName>
        <fullName evidence="7">mannonate dehydratase</fullName>
        <ecNumber evidence="7">4.2.1.8</ecNumber>
    </recommendedName>
</protein>
<dbReference type="Pfam" id="PF03786">
    <property type="entry name" value="UxuA"/>
    <property type="match status" value="2"/>
</dbReference>
<dbReference type="GO" id="GO:0030145">
    <property type="term" value="F:manganese ion binding"/>
    <property type="evidence" value="ECO:0007669"/>
    <property type="project" value="TreeGrafter"/>
</dbReference>
<evidence type="ECO:0000256" key="3">
    <source>
        <dbReference type="ARBA" id="ARBA00001954"/>
    </source>
</evidence>
<feature type="region of interest" description="Disordered" evidence="11">
    <location>
        <begin position="1"/>
        <end position="20"/>
    </location>
</feature>
<keyword evidence="13" id="KW-1185">Reference proteome</keyword>
<proteinExistence type="inferred from homology"/>
<comment type="catalytic activity">
    <reaction evidence="1">
        <text>D-mannonate = 2-dehydro-3-deoxy-D-gluconate + H2O</text>
        <dbReference type="Rhea" id="RHEA:20097"/>
        <dbReference type="ChEBI" id="CHEBI:15377"/>
        <dbReference type="ChEBI" id="CHEBI:17767"/>
        <dbReference type="ChEBI" id="CHEBI:57990"/>
        <dbReference type="EC" id="4.2.1.8"/>
    </reaction>
</comment>
<evidence type="ECO:0000256" key="7">
    <source>
        <dbReference type="ARBA" id="ARBA00012927"/>
    </source>
</evidence>
<comment type="cofactor">
    <cofactor evidence="3">
        <name>Fe(2+)</name>
        <dbReference type="ChEBI" id="CHEBI:29033"/>
    </cofactor>
</comment>